<feature type="non-terminal residue" evidence="1">
    <location>
        <position position="87"/>
    </location>
</feature>
<evidence type="ECO:0000313" key="1">
    <source>
        <dbReference type="EMBL" id="GAG50508.1"/>
    </source>
</evidence>
<organism evidence="1">
    <name type="scientific">marine sediment metagenome</name>
    <dbReference type="NCBI Taxonomy" id="412755"/>
    <lineage>
        <taxon>unclassified sequences</taxon>
        <taxon>metagenomes</taxon>
        <taxon>ecological metagenomes</taxon>
    </lineage>
</organism>
<feature type="non-terminal residue" evidence="1">
    <location>
        <position position="1"/>
    </location>
</feature>
<name>X0YQ06_9ZZZZ</name>
<comment type="caution">
    <text evidence="1">The sequence shown here is derived from an EMBL/GenBank/DDBJ whole genome shotgun (WGS) entry which is preliminary data.</text>
</comment>
<dbReference type="EMBL" id="BARS01058706">
    <property type="protein sequence ID" value="GAG50508.1"/>
    <property type="molecule type" value="Genomic_DNA"/>
</dbReference>
<accession>X0YQ06</accession>
<protein>
    <recommendedName>
        <fullName evidence="2">VWFA domain-containing protein</fullName>
    </recommendedName>
</protein>
<sequence>GQKETLAKNSVLVLFDTSESMSLIEDRDMTRLDKSLEVFAKRFQPSKPERPDYKIFGFDRKAYHSGSASLLRRWGSQTNMHSALELL</sequence>
<proteinExistence type="predicted"/>
<reference evidence="1" key="1">
    <citation type="journal article" date="2014" name="Front. Microbiol.">
        <title>High frequency of phylogenetically diverse reductive dehalogenase-homologous genes in deep subseafloor sedimentary metagenomes.</title>
        <authorList>
            <person name="Kawai M."/>
            <person name="Futagami T."/>
            <person name="Toyoda A."/>
            <person name="Takaki Y."/>
            <person name="Nishi S."/>
            <person name="Hori S."/>
            <person name="Arai W."/>
            <person name="Tsubouchi T."/>
            <person name="Morono Y."/>
            <person name="Uchiyama I."/>
            <person name="Ito T."/>
            <person name="Fujiyama A."/>
            <person name="Inagaki F."/>
            <person name="Takami H."/>
        </authorList>
    </citation>
    <scope>NUCLEOTIDE SEQUENCE</scope>
    <source>
        <strain evidence="1">Expedition CK06-06</strain>
    </source>
</reference>
<evidence type="ECO:0008006" key="2">
    <source>
        <dbReference type="Google" id="ProtNLM"/>
    </source>
</evidence>
<gene>
    <name evidence="1" type="ORF">S01H1_85460</name>
</gene>
<dbReference type="AlphaFoldDB" id="X0YQ06"/>